<name>W5KVJ4_ASTMX</name>
<keyword evidence="3" id="KW-1185">Reference proteome</keyword>
<reference evidence="3" key="2">
    <citation type="journal article" date="2014" name="Nat. Commun.">
        <title>The cavefish genome reveals candidate genes for eye loss.</title>
        <authorList>
            <person name="McGaugh S.E."/>
            <person name="Gross J.B."/>
            <person name="Aken B."/>
            <person name="Blin M."/>
            <person name="Borowsky R."/>
            <person name="Chalopin D."/>
            <person name="Hinaux H."/>
            <person name="Jeffery W.R."/>
            <person name="Keene A."/>
            <person name="Ma L."/>
            <person name="Minx P."/>
            <person name="Murphy D."/>
            <person name="O'Quin K.E."/>
            <person name="Retaux S."/>
            <person name="Rohner N."/>
            <person name="Searle S.M."/>
            <person name="Stahl B.A."/>
            <person name="Tabin C."/>
            <person name="Volff J.N."/>
            <person name="Yoshizawa M."/>
            <person name="Warren W.C."/>
        </authorList>
    </citation>
    <scope>NUCLEOTIDE SEQUENCE [LARGE SCALE GENOMIC DNA]</scope>
    <source>
        <strain evidence="3">female</strain>
    </source>
</reference>
<evidence type="ECO:0000259" key="1">
    <source>
        <dbReference type="PROSITE" id="PS50994"/>
    </source>
</evidence>
<dbReference type="SUPFAM" id="SSF53098">
    <property type="entry name" value="Ribonuclease H-like"/>
    <property type="match status" value="1"/>
</dbReference>
<dbReference type="Gene3D" id="3.30.420.10">
    <property type="entry name" value="Ribonuclease H-like superfamily/Ribonuclease H"/>
    <property type="match status" value="1"/>
</dbReference>
<dbReference type="PANTHER" id="PTHR46791">
    <property type="entry name" value="EXPRESSED PROTEIN"/>
    <property type="match status" value="1"/>
</dbReference>
<dbReference type="HOGENOM" id="CLU_038374_1_2_1"/>
<protein>
    <recommendedName>
        <fullName evidence="1">Integrase catalytic domain-containing protein</fullName>
    </recommendedName>
</protein>
<dbReference type="Pfam" id="PF24764">
    <property type="entry name" value="rva_4"/>
    <property type="match status" value="1"/>
</dbReference>
<dbReference type="Proteomes" id="UP000018467">
    <property type="component" value="Unassembled WGS sequence"/>
</dbReference>
<reference evidence="2" key="3">
    <citation type="submission" date="2025-08" db="UniProtKB">
        <authorList>
            <consortium name="Ensembl"/>
        </authorList>
    </citation>
    <scope>IDENTIFICATION</scope>
</reference>
<dbReference type="InParanoid" id="W5KVJ4"/>
<dbReference type="GO" id="GO:0003676">
    <property type="term" value="F:nucleic acid binding"/>
    <property type="evidence" value="ECO:0007669"/>
    <property type="project" value="InterPro"/>
</dbReference>
<dbReference type="InterPro" id="IPR012337">
    <property type="entry name" value="RNaseH-like_sf"/>
</dbReference>
<sequence>MIGREVLQRLQSRLEQALQRQPLDLDYLEFVCVSEMTLIRSLAPYVLEGLHNLVTLISTEIDQRTTTILVDAIGGARGRPKLCVSKDHLEHLLEMGLAVPNISKLLGVSQKTIRRRMTEWYLSVRDSYSQVSDEELDSLVLAVKKDSPNLGHRMVKGRLKALGYKVQWTRVWDSMHRVDSAGILERLASVGCVVRRTYSVPSPLCLVHVDTNHKLIRYGIVLFGGIDGFSRKIVYLQAANNNKATTAFNFFLGSVREHGLPSRVRGDQGSENVDIARYMFETRGCGRGSFIAGKSVHNQRIERLWRDVWNSVTSVYYDLLHFLEEEGVLDLAYNVHLFCVQYVFIPRIQDDLDAFTAGWNDHSLRTEHNLTPNQLWEIGLIQSPDDHPDPVEDFNYLPLEDTNMDQIGIQVPELVCPLPNEHMEMLRELFNPVAHSACFGEDIYRAVVQYVEGVTESGR</sequence>
<feature type="domain" description="Integrase catalytic" evidence="1">
    <location>
        <begin position="199"/>
        <end position="380"/>
    </location>
</feature>
<dbReference type="AlphaFoldDB" id="W5KVJ4"/>
<reference evidence="3" key="1">
    <citation type="submission" date="2013-03" db="EMBL/GenBank/DDBJ databases">
        <authorList>
            <person name="Jeffery W."/>
            <person name="Warren W."/>
            <person name="Wilson R.K."/>
        </authorList>
    </citation>
    <scope>NUCLEOTIDE SEQUENCE</scope>
    <source>
        <strain evidence="3">female</strain>
    </source>
</reference>
<dbReference type="PANTHER" id="PTHR46791:SF11">
    <property type="entry name" value="INTEGRASE CATALYTIC DOMAIN-CONTAINING PROTEIN"/>
    <property type="match status" value="1"/>
</dbReference>
<dbReference type="Bgee" id="ENSAMXG00000011287">
    <property type="expression patterns" value="Expressed in testis and 2 other cell types or tissues"/>
</dbReference>
<dbReference type="GeneTree" id="ENSGT00940000164996"/>
<dbReference type="GO" id="GO:0015074">
    <property type="term" value="P:DNA integration"/>
    <property type="evidence" value="ECO:0007669"/>
    <property type="project" value="InterPro"/>
</dbReference>
<proteinExistence type="predicted"/>
<evidence type="ECO:0000313" key="2">
    <source>
        <dbReference type="Ensembl" id="ENSAMXP00000011606.2"/>
    </source>
</evidence>
<organism evidence="2 3">
    <name type="scientific">Astyanax mexicanus</name>
    <name type="common">Blind cave fish</name>
    <name type="synonym">Astyanax fasciatus mexicanus</name>
    <dbReference type="NCBI Taxonomy" id="7994"/>
    <lineage>
        <taxon>Eukaryota</taxon>
        <taxon>Metazoa</taxon>
        <taxon>Chordata</taxon>
        <taxon>Craniata</taxon>
        <taxon>Vertebrata</taxon>
        <taxon>Euteleostomi</taxon>
        <taxon>Actinopterygii</taxon>
        <taxon>Neopterygii</taxon>
        <taxon>Teleostei</taxon>
        <taxon>Ostariophysi</taxon>
        <taxon>Characiformes</taxon>
        <taxon>Characoidei</taxon>
        <taxon>Acestrorhamphidae</taxon>
        <taxon>Acestrorhamphinae</taxon>
        <taxon>Astyanax</taxon>
    </lineage>
</organism>
<evidence type="ECO:0000313" key="3">
    <source>
        <dbReference type="Proteomes" id="UP000018467"/>
    </source>
</evidence>
<dbReference type="InterPro" id="IPR036397">
    <property type="entry name" value="RNaseH_sf"/>
</dbReference>
<dbReference type="STRING" id="7994.ENSAMXP00000011606"/>
<accession>W5KVJ4</accession>
<dbReference type="eggNOG" id="ENOG502QSMG">
    <property type="taxonomic scope" value="Eukaryota"/>
</dbReference>
<reference evidence="2" key="4">
    <citation type="submission" date="2025-09" db="UniProtKB">
        <authorList>
            <consortium name="Ensembl"/>
        </authorList>
    </citation>
    <scope>IDENTIFICATION</scope>
</reference>
<dbReference type="InterPro" id="IPR058913">
    <property type="entry name" value="Integrase_dom_put"/>
</dbReference>
<dbReference type="Ensembl" id="ENSAMXT00000011606.2">
    <property type="protein sequence ID" value="ENSAMXP00000011606.2"/>
    <property type="gene ID" value="ENSAMXG00000011287.2"/>
</dbReference>
<dbReference type="InterPro" id="IPR001584">
    <property type="entry name" value="Integrase_cat-core"/>
</dbReference>
<dbReference type="PROSITE" id="PS50994">
    <property type="entry name" value="INTEGRASE"/>
    <property type="match status" value="1"/>
</dbReference>